<accession>A0ABP7CQ01</accession>
<evidence type="ECO:0000259" key="1">
    <source>
        <dbReference type="Pfam" id="PF01636"/>
    </source>
</evidence>
<dbReference type="Proteomes" id="UP001500051">
    <property type="component" value="Unassembled WGS sequence"/>
</dbReference>
<evidence type="ECO:0000313" key="2">
    <source>
        <dbReference type="EMBL" id="GAA3692858.1"/>
    </source>
</evidence>
<feature type="domain" description="Aminoglycoside phosphotransferase" evidence="1">
    <location>
        <begin position="51"/>
        <end position="268"/>
    </location>
</feature>
<sequence>MPTQAAAPSGAAALLARPETPVPVAALLEVGVLDELTAVGALVEDISRAHPVWRVRLADGRRLVVKAGIGHGGPDLAVECLVYRMTRWCAPLAAALPAPLLVDEDRQLLVLADVGGEDCRGSLAQQLGFPALIGGAPPTGVLSTTDADALGRSIGALHRATAGFPLPPAPPPLVLALVARPPGSPAPTTLSREVHDTLAALDGRPAVVEAVTELRRPVTGCLVNHDLKWDNVVLSGPGRDPVLLDWELAGSGDPAWDLGCLLAEHLVRLPSPGPDVPGPVTGLDGASRALLDGYAEGARPRPAIAATLARRVVLSAGLRIGQLALEVAYTPQAGDGDAAARLTDRAESVLLAHTRLTQEVLGCLS</sequence>
<evidence type="ECO:0000313" key="3">
    <source>
        <dbReference type="Proteomes" id="UP001500051"/>
    </source>
</evidence>
<dbReference type="Pfam" id="PF01636">
    <property type="entry name" value="APH"/>
    <property type="match status" value="1"/>
</dbReference>
<dbReference type="InterPro" id="IPR011009">
    <property type="entry name" value="Kinase-like_dom_sf"/>
</dbReference>
<dbReference type="SUPFAM" id="SSF56112">
    <property type="entry name" value="Protein kinase-like (PK-like)"/>
    <property type="match status" value="1"/>
</dbReference>
<dbReference type="Gene3D" id="3.90.1200.10">
    <property type="match status" value="1"/>
</dbReference>
<keyword evidence="3" id="KW-1185">Reference proteome</keyword>
<dbReference type="RefSeq" id="WP_344810740.1">
    <property type="nucleotide sequence ID" value="NZ_BAAAYX010000002.1"/>
</dbReference>
<gene>
    <name evidence="2" type="ORF">GCM10022204_05560</name>
</gene>
<reference evidence="3" key="1">
    <citation type="journal article" date="2019" name="Int. J. Syst. Evol. Microbiol.">
        <title>The Global Catalogue of Microorganisms (GCM) 10K type strain sequencing project: providing services to taxonomists for standard genome sequencing and annotation.</title>
        <authorList>
            <consortium name="The Broad Institute Genomics Platform"/>
            <consortium name="The Broad Institute Genome Sequencing Center for Infectious Disease"/>
            <person name="Wu L."/>
            <person name="Ma J."/>
        </authorList>
    </citation>
    <scope>NUCLEOTIDE SEQUENCE [LARGE SCALE GENOMIC DNA]</scope>
    <source>
        <strain evidence="3">JCM 16548</strain>
    </source>
</reference>
<dbReference type="EMBL" id="BAAAYX010000002">
    <property type="protein sequence ID" value="GAA3692858.1"/>
    <property type="molecule type" value="Genomic_DNA"/>
</dbReference>
<organism evidence="2 3">
    <name type="scientific">Microlunatus aurantiacus</name>
    <dbReference type="NCBI Taxonomy" id="446786"/>
    <lineage>
        <taxon>Bacteria</taxon>
        <taxon>Bacillati</taxon>
        <taxon>Actinomycetota</taxon>
        <taxon>Actinomycetes</taxon>
        <taxon>Propionibacteriales</taxon>
        <taxon>Propionibacteriaceae</taxon>
        <taxon>Microlunatus</taxon>
    </lineage>
</organism>
<dbReference type="InterPro" id="IPR002575">
    <property type="entry name" value="Aminoglycoside_PTrfase"/>
</dbReference>
<protein>
    <recommendedName>
        <fullName evidence="1">Aminoglycoside phosphotransferase domain-containing protein</fullName>
    </recommendedName>
</protein>
<name>A0ABP7CQ01_9ACTN</name>
<comment type="caution">
    <text evidence="2">The sequence shown here is derived from an EMBL/GenBank/DDBJ whole genome shotgun (WGS) entry which is preliminary data.</text>
</comment>
<proteinExistence type="predicted"/>